<evidence type="ECO:0000256" key="6">
    <source>
        <dbReference type="ARBA" id="ARBA00022801"/>
    </source>
</evidence>
<dbReference type="GO" id="GO:0004222">
    <property type="term" value="F:metalloendopeptidase activity"/>
    <property type="evidence" value="ECO:0007669"/>
    <property type="project" value="InterPro"/>
</dbReference>
<dbReference type="CDD" id="cd06163">
    <property type="entry name" value="S2P-M50_PDZ_RseP-like"/>
    <property type="match status" value="1"/>
</dbReference>
<dbReference type="CDD" id="cd23081">
    <property type="entry name" value="cpPDZ_EcRseP-like"/>
    <property type="match status" value="1"/>
</dbReference>
<dbReference type="InterPro" id="IPR036034">
    <property type="entry name" value="PDZ_sf"/>
</dbReference>
<accession>A0A1M6DAH0</accession>
<keyword evidence="9 11" id="KW-0482">Metalloprotease</keyword>
<dbReference type="InterPro" id="IPR001478">
    <property type="entry name" value="PDZ"/>
</dbReference>
<evidence type="ECO:0000259" key="12">
    <source>
        <dbReference type="SMART" id="SM00228"/>
    </source>
</evidence>
<evidence type="ECO:0000256" key="9">
    <source>
        <dbReference type="ARBA" id="ARBA00023049"/>
    </source>
</evidence>
<feature type="transmembrane region" description="Helical" evidence="11">
    <location>
        <begin position="310"/>
        <end position="327"/>
    </location>
</feature>
<dbReference type="PANTHER" id="PTHR42837">
    <property type="entry name" value="REGULATOR OF SIGMA-E PROTEASE RSEP"/>
    <property type="match status" value="1"/>
</dbReference>
<keyword evidence="5 11" id="KW-0812">Transmembrane</keyword>
<organism evidence="13 14">
    <name type="scientific">Clostridium amylolyticum</name>
    <dbReference type="NCBI Taxonomy" id="1121298"/>
    <lineage>
        <taxon>Bacteria</taxon>
        <taxon>Bacillati</taxon>
        <taxon>Bacillota</taxon>
        <taxon>Clostridia</taxon>
        <taxon>Eubacteriales</taxon>
        <taxon>Clostridiaceae</taxon>
        <taxon>Clostridium</taxon>
    </lineage>
</organism>
<comment type="subcellular location">
    <subcellularLocation>
        <location evidence="2">Membrane</location>
        <topology evidence="2">Multi-pass membrane protein</topology>
    </subcellularLocation>
</comment>
<feature type="transmembrane region" description="Helical" evidence="11">
    <location>
        <begin position="88"/>
        <end position="111"/>
    </location>
</feature>
<dbReference type="PANTHER" id="PTHR42837:SF2">
    <property type="entry name" value="MEMBRANE METALLOPROTEASE ARASP2, CHLOROPLASTIC-RELATED"/>
    <property type="match status" value="1"/>
</dbReference>
<dbReference type="InterPro" id="IPR004387">
    <property type="entry name" value="Pept_M50_Zn"/>
</dbReference>
<dbReference type="STRING" id="1121298.SAMN05444401_1396"/>
<evidence type="ECO:0000256" key="7">
    <source>
        <dbReference type="ARBA" id="ARBA00022833"/>
    </source>
</evidence>
<comment type="similarity">
    <text evidence="3 11">Belongs to the peptidase M50B family.</text>
</comment>
<keyword evidence="11" id="KW-0479">Metal-binding</keyword>
<dbReference type="RefSeq" id="WP_073004904.1">
    <property type="nucleotide sequence ID" value="NZ_FQZO01000001.1"/>
</dbReference>
<feature type="transmembrane region" description="Helical" evidence="11">
    <location>
        <begin position="281"/>
        <end position="298"/>
    </location>
</feature>
<dbReference type="OrthoDB" id="9782003at2"/>
<evidence type="ECO:0000256" key="10">
    <source>
        <dbReference type="ARBA" id="ARBA00023136"/>
    </source>
</evidence>
<dbReference type="Proteomes" id="UP000184080">
    <property type="component" value="Unassembled WGS sequence"/>
</dbReference>
<protein>
    <recommendedName>
        <fullName evidence="11">Zinc metalloprotease</fullName>
        <ecNumber evidence="11">3.4.24.-</ecNumber>
    </recommendedName>
</protein>
<reference evidence="13 14" key="1">
    <citation type="submission" date="2016-11" db="EMBL/GenBank/DDBJ databases">
        <authorList>
            <person name="Jaros S."/>
            <person name="Januszkiewicz K."/>
            <person name="Wedrychowicz H."/>
        </authorList>
    </citation>
    <scope>NUCLEOTIDE SEQUENCE [LARGE SCALE GENOMIC DNA]</scope>
    <source>
        <strain evidence="13 14">DSM 21864</strain>
    </source>
</reference>
<comment type="cofactor">
    <cofactor evidence="1 11">
        <name>Zn(2+)</name>
        <dbReference type="ChEBI" id="CHEBI:29105"/>
    </cofactor>
</comment>
<dbReference type="GO" id="GO:0016020">
    <property type="term" value="C:membrane"/>
    <property type="evidence" value="ECO:0007669"/>
    <property type="project" value="UniProtKB-SubCell"/>
</dbReference>
<evidence type="ECO:0000313" key="13">
    <source>
        <dbReference type="EMBL" id="SHI70262.1"/>
    </source>
</evidence>
<evidence type="ECO:0000256" key="2">
    <source>
        <dbReference type="ARBA" id="ARBA00004141"/>
    </source>
</evidence>
<dbReference type="EMBL" id="FQZO01000001">
    <property type="protein sequence ID" value="SHI70262.1"/>
    <property type="molecule type" value="Genomic_DNA"/>
</dbReference>
<dbReference type="Pfam" id="PF02163">
    <property type="entry name" value="Peptidase_M50"/>
    <property type="match status" value="1"/>
</dbReference>
<keyword evidence="8 11" id="KW-1133">Transmembrane helix</keyword>
<dbReference type="AlphaFoldDB" id="A0A1M6DAH0"/>
<feature type="domain" description="PDZ" evidence="12">
    <location>
        <begin position="102"/>
        <end position="174"/>
    </location>
</feature>
<evidence type="ECO:0000256" key="8">
    <source>
        <dbReference type="ARBA" id="ARBA00022989"/>
    </source>
</evidence>
<dbReference type="Gene3D" id="2.30.42.10">
    <property type="match status" value="1"/>
</dbReference>
<keyword evidence="10 11" id="KW-0472">Membrane</keyword>
<evidence type="ECO:0000256" key="4">
    <source>
        <dbReference type="ARBA" id="ARBA00022670"/>
    </source>
</evidence>
<dbReference type="SUPFAM" id="SSF50156">
    <property type="entry name" value="PDZ domain-like"/>
    <property type="match status" value="1"/>
</dbReference>
<keyword evidence="7 11" id="KW-0862">Zinc</keyword>
<dbReference type="GO" id="GO:0006508">
    <property type="term" value="P:proteolysis"/>
    <property type="evidence" value="ECO:0007669"/>
    <property type="project" value="UniProtKB-KW"/>
</dbReference>
<keyword evidence="4 13" id="KW-0645">Protease</keyword>
<evidence type="ECO:0000256" key="3">
    <source>
        <dbReference type="ARBA" id="ARBA00007931"/>
    </source>
</evidence>
<evidence type="ECO:0000313" key="14">
    <source>
        <dbReference type="Proteomes" id="UP000184080"/>
    </source>
</evidence>
<name>A0A1M6DAH0_9CLOT</name>
<dbReference type="SMART" id="SM00228">
    <property type="entry name" value="PDZ"/>
    <property type="match status" value="1"/>
</dbReference>
<keyword evidence="14" id="KW-1185">Reference proteome</keyword>
<evidence type="ECO:0000256" key="1">
    <source>
        <dbReference type="ARBA" id="ARBA00001947"/>
    </source>
</evidence>
<evidence type="ECO:0000256" key="5">
    <source>
        <dbReference type="ARBA" id="ARBA00022692"/>
    </source>
</evidence>
<feature type="transmembrane region" description="Helical" evidence="11">
    <location>
        <begin position="257"/>
        <end position="275"/>
    </location>
</feature>
<keyword evidence="6 11" id="KW-0378">Hydrolase</keyword>
<sequence>MYIVLALLAFGILVMIHELGHFMLAKLNNVKVEEFAIGMGPQIFSIKGKETKYSLKILPIGGYVKMYGEEEDVSDPRAFMSKSPLQKISIVAAGAIMNYLLAVLLFSLISFNNGFTKPILSEIVPNSPAEKVGLMPGDTIKEINSHKVITWEDFTLHVMMSNGAEVNLKYERKGKVNSITLVPEKDIKENRFKVGIGATVVDNPSVGDSITHGFKQSISTINQAIFSLKTIFTGKAKLNDVGGPVTIIRVSGAAAKAGIWNLMWFTALLSVQLAVFNLLPFPALDGGWVFILLIELITRRKVSEKIIQTVNYIGMSLLLLLMLLVTIKDILFPIKL</sequence>
<dbReference type="InterPro" id="IPR008915">
    <property type="entry name" value="Peptidase_M50"/>
</dbReference>
<gene>
    <name evidence="13" type="ORF">SAMN05444401_1396</name>
</gene>
<evidence type="ECO:0000256" key="11">
    <source>
        <dbReference type="RuleBase" id="RU362031"/>
    </source>
</evidence>
<dbReference type="EC" id="3.4.24.-" evidence="11"/>
<proteinExistence type="inferred from homology"/>
<dbReference type="GO" id="GO:0046872">
    <property type="term" value="F:metal ion binding"/>
    <property type="evidence" value="ECO:0007669"/>
    <property type="project" value="UniProtKB-KW"/>
</dbReference>
<dbReference type="NCBIfam" id="TIGR00054">
    <property type="entry name" value="RIP metalloprotease RseP"/>
    <property type="match status" value="1"/>
</dbReference>